<evidence type="ECO:0000256" key="1">
    <source>
        <dbReference type="SAM" id="SignalP"/>
    </source>
</evidence>
<feature type="signal peptide" evidence="1">
    <location>
        <begin position="1"/>
        <end position="20"/>
    </location>
</feature>
<dbReference type="WBParaSite" id="ACRNAN_scaffold744.g13860.t1">
    <property type="protein sequence ID" value="ACRNAN_scaffold744.g13860.t1"/>
    <property type="gene ID" value="ACRNAN_scaffold744.g13860"/>
</dbReference>
<dbReference type="Proteomes" id="UP000887540">
    <property type="component" value="Unplaced"/>
</dbReference>
<feature type="chain" id="PRO_5037724844" evidence="1">
    <location>
        <begin position="21"/>
        <end position="77"/>
    </location>
</feature>
<dbReference type="AlphaFoldDB" id="A0A914EE73"/>
<keyword evidence="2" id="KW-1185">Reference proteome</keyword>
<name>A0A914EE73_9BILA</name>
<proteinExistence type="predicted"/>
<reference evidence="3" key="1">
    <citation type="submission" date="2022-11" db="UniProtKB">
        <authorList>
            <consortium name="WormBaseParasite"/>
        </authorList>
    </citation>
    <scope>IDENTIFICATION</scope>
</reference>
<protein>
    <submittedName>
        <fullName evidence="3">Uncharacterized protein</fullName>
    </submittedName>
</protein>
<keyword evidence="1" id="KW-0732">Signal</keyword>
<evidence type="ECO:0000313" key="2">
    <source>
        <dbReference type="Proteomes" id="UP000887540"/>
    </source>
</evidence>
<organism evidence="2 3">
    <name type="scientific">Acrobeloides nanus</name>
    <dbReference type="NCBI Taxonomy" id="290746"/>
    <lineage>
        <taxon>Eukaryota</taxon>
        <taxon>Metazoa</taxon>
        <taxon>Ecdysozoa</taxon>
        <taxon>Nematoda</taxon>
        <taxon>Chromadorea</taxon>
        <taxon>Rhabditida</taxon>
        <taxon>Tylenchina</taxon>
        <taxon>Cephalobomorpha</taxon>
        <taxon>Cephaloboidea</taxon>
        <taxon>Cephalobidae</taxon>
        <taxon>Acrobeloides</taxon>
    </lineage>
</organism>
<sequence length="77" mass="8664">MKLVFIFLILLVIILDNVTAYFGGARPFNNNPPSNFNTHSKGRRAAVPDDPSLLQYKLPGVHRFGRAISQPHSLLYQ</sequence>
<evidence type="ECO:0000313" key="3">
    <source>
        <dbReference type="WBParaSite" id="ACRNAN_scaffold744.g13860.t1"/>
    </source>
</evidence>
<accession>A0A914EE73</accession>